<reference evidence="1" key="1">
    <citation type="journal article" date="2021" name="New Phytol.">
        <title>Evolutionary innovations through gain and loss of genes in the ectomycorrhizal Boletales.</title>
        <authorList>
            <person name="Wu G."/>
            <person name="Miyauchi S."/>
            <person name="Morin E."/>
            <person name="Kuo A."/>
            <person name="Drula E."/>
            <person name="Varga T."/>
            <person name="Kohler A."/>
            <person name="Feng B."/>
            <person name="Cao Y."/>
            <person name="Lipzen A."/>
            <person name="Daum C."/>
            <person name="Hundley H."/>
            <person name="Pangilinan J."/>
            <person name="Johnson J."/>
            <person name="Barry K."/>
            <person name="LaButti K."/>
            <person name="Ng V."/>
            <person name="Ahrendt S."/>
            <person name="Min B."/>
            <person name="Choi I.G."/>
            <person name="Park H."/>
            <person name="Plett J.M."/>
            <person name="Magnuson J."/>
            <person name="Spatafora J.W."/>
            <person name="Nagy L.G."/>
            <person name="Henrissat B."/>
            <person name="Grigoriev I.V."/>
            <person name="Yang Z.L."/>
            <person name="Xu J."/>
            <person name="Martin F.M."/>
        </authorList>
    </citation>
    <scope>NUCLEOTIDE SEQUENCE</scope>
    <source>
        <strain evidence="1">ATCC 28755</strain>
    </source>
</reference>
<sequence>MSIHPPKTIDAWLAQYAEPTADWEWPTQLWKSAWEERVNVLSWQDVELGGADEVADVALPSRCLIMRDFGMQFDEFNMTGVYVRDEYLRIARGMVTFAAEPYAQCLAESTSMNVMVKADADATQGDAMQVMLGSTQSDAQTNSSEESLPPNPFLGVPRSAFEKKVIMQLTGSPGIGKSMFLHVLLGLRLNARLPTLFQNDTSECYLFTALGAHHVSLTTVRAPVLAASCLGGLLPSMWCLVGTDHAMPVPQVFVRYARCTIAQAAPPHRDHLEWADKQVLPSRKFWMAPFTVEEAILALPLSRNLHPSTRELQHWFAHYAPSGLRAYQHARRIGAYDASLTDNLPCLTRSAVHSSFPHSPSSLIHAASCLAHAVLSLRMLDADNSFYYEMFACYPRWNGGVEVGSWRVPTGYLAEKIVHDLGLDLNPEMYGEDDDDAKQAKEERMKLRSQFCEECARYPELDAVVACLTEVVNAR</sequence>
<evidence type="ECO:0000313" key="1">
    <source>
        <dbReference type="EMBL" id="KAH7905326.1"/>
    </source>
</evidence>
<proteinExistence type="predicted"/>
<gene>
    <name evidence="1" type="ORF">BJ138DRAFT_1118576</name>
</gene>
<comment type="caution">
    <text evidence="1">The sequence shown here is derived from an EMBL/GenBank/DDBJ whole genome shotgun (WGS) entry which is preliminary data.</text>
</comment>
<organism evidence="1 2">
    <name type="scientific">Hygrophoropsis aurantiaca</name>
    <dbReference type="NCBI Taxonomy" id="72124"/>
    <lineage>
        <taxon>Eukaryota</taxon>
        <taxon>Fungi</taxon>
        <taxon>Dikarya</taxon>
        <taxon>Basidiomycota</taxon>
        <taxon>Agaricomycotina</taxon>
        <taxon>Agaricomycetes</taxon>
        <taxon>Agaricomycetidae</taxon>
        <taxon>Boletales</taxon>
        <taxon>Coniophorineae</taxon>
        <taxon>Hygrophoropsidaceae</taxon>
        <taxon>Hygrophoropsis</taxon>
    </lineage>
</organism>
<protein>
    <submittedName>
        <fullName evidence="1">Uncharacterized protein</fullName>
    </submittedName>
</protein>
<keyword evidence="2" id="KW-1185">Reference proteome</keyword>
<dbReference type="EMBL" id="MU268216">
    <property type="protein sequence ID" value="KAH7905326.1"/>
    <property type="molecule type" value="Genomic_DNA"/>
</dbReference>
<name>A0ACB7ZWK4_9AGAM</name>
<dbReference type="Proteomes" id="UP000790377">
    <property type="component" value="Unassembled WGS sequence"/>
</dbReference>
<accession>A0ACB7ZWK4</accession>
<evidence type="ECO:0000313" key="2">
    <source>
        <dbReference type="Proteomes" id="UP000790377"/>
    </source>
</evidence>